<dbReference type="EMBL" id="OV170230">
    <property type="protein sequence ID" value="CAH0715214.1"/>
    <property type="molecule type" value="Genomic_DNA"/>
</dbReference>
<dbReference type="PROSITE" id="PS51257">
    <property type="entry name" value="PROKAR_LIPOPROTEIN"/>
    <property type="match status" value="1"/>
</dbReference>
<dbReference type="AlphaFoldDB" id="A0A8J9Y2P8"/>
<feature type="non-terminal residue" evidence="1">
    <location>
        <position position="219"/>
    </location>
</feature>
<keyword evidence="2" id="KW-1185">Reference proteome</keyword>
<sequence length="219" mass="23315">MDRDWAESGSIHWIMSCVRVRGHATVSTSAACPCATAGRRGGVTGTSRGRGGSGECGVYLVTPGLVATPLQQALFYSDGAGLQRGVRELEVRLRRRARALRALGRATTGALVRLAARCSHAQRALRLCRSRARAVQHQLYVSTAAVAAAALLVAARMGDQPAHSHGARLVSRRRNASLASVRSHNMCAVIVRTVIYIVLMSRASEIVEATVSACMNVDL</sequence>
<organism evidence="1 2">
    <name type="scientific">Brenthis ino</name>
    <name type="common">lesser marbled fritillary</name>
    <dbReference type="NCBI Taxonomy" id="405034"/>
    <lineage>
        <taxon>Eukaryota</taxon>
        <taxon>Metazoa</taxon>
        <taxon>Ecdysozoa</taxon>
        <taxon>Arthropoda</taxon>
        <taxon>Hexapoda</taxon>
        <taxon>Insecta</taxon>
        <taxon>Pterygota</taxon>
        <taxon>Neoptera</taxon>
        <taxon>Endopterygota</taxon>
        <taxon>Lepidoptera</taxon>
        <taxon>Glossata</taxon>
        <taxon>Ditrysia</taxon>
        <taxon>Papilionoidea</taxon>
        <taxon>Nymphalidae</taxon>
        <taxon>Heliconiinae</taxon>
        <taxon>Argynnini</taxon>
        <taxon>Brenthis</taxon>
    </lineage>
</organism>
<proteinExistence type="predicted"/>
<evidence type="ECO:0000313" key="2">
    <source>
        <dbReference type="Proteomes" id="UP000838878"/>
    </source>
</evidence>
<name>A0A8J9Y2P8_9NEOP</name>
<gene>
    <name evidence="1" type="ORF">BINO364_LOCUS2180</name>
</gene>
<reference evidence="1" key="1">
    <citation type="submission" date="2021-12" db="EMBL/GenBank/DDBJ databases">
        <authorList>
            <person name="Martin H S."/>
        </authorList>
    </citation>
    <scope>NUCLEOTIDE SEQUENCE</scope>
</reference>
<dbReference type="Proteomes" id="UP000838878">
    <property type="component" value="Chromosome 10"/>
</dbReference>
<protein>
    <submittedName>
        <fullName evidence="1">Uncharacterized protein</fullName>
    </submittedName>
</protein>
<evidence type="ECO:0000313" key="1">
    <source>
        <dbReference type="EMBL" id="CAH0715214.1"/>
    </source>
</evidence>
<dbReference type="OrthoDB" id="10538081at2759"/>
<accession>A0A8J9Y2P8</accession>